<dbReference type="InterPro" id="IPR056009">
    <property type="entry name" value="DUF7587"/>
</dbReference>
<dbReference type="EMBL" id="MNBE01000682">
    <property type="protein sequence ID" value="OKO98030.1"/>
    <property type="molecule type" value="Genomic_DNA"/>
</dbReference>
<evidence type="ECO:0000256" key="1">
    <source>
        <dbReference type="SAM" id="MobiDB-lite"/>
    </source>
</evidence>
<organism evidence="3 4">
    <name type="scientific">Penicillium subrubescens</name>
    <dbReference type="NCBI Taxonomy" id="1316194"/>
    <lineage>
        <taxon>Eukaryota</taxon>
        <taxon>Fungi</taxon>
        <taxon>Dikarya</taxon>
        <taxon>Ascomycota</taxon>
        <taxon>Pezizomycotina</taxon>
        <taxon>Eurotiomycetes</taxon>
        <taxon>Eurotiomycetidae</taxon>
        <taxon>Eurotiales</taxon>
        <taxon>Aspergillaceae</taxon>
        <taxon>Penicillium</taxon>
    </lineage>
</organism>
<dbReference type="OrthoDB" id="5397734at2759"/>
<name>A0A1Q5TCT7_9EURO</name>
<feature type="domain" description="DUF7587" evidence="2">
    <location>
        <begin position="352"/>
        <end position="490"/>
    </location>
</feature>
<protein>
    <recommendedName>
        <fullName evidence="2">DUF7587 domain-containing protein</fullName>
    </recommendedName>
</protein>
<proteinExistence type="predicted"/>
<evidence type="ECO:0000313" key="4">
    <source>
        <dbReference type="Proteomes" id="UP000186955"/>
    </source>
</evidence>
<comment type="caution">
    <text evidence="3">The sequence shown here is derived from an EMBL/GenBank/DDBJ whole genome shotgun (WGS) entry which is preliminary data.</text>
</comment>
<reference evidence="3 4" key="1">
    <citation type="submission" date="2016-10" db="EMBL/GenBank/DDBJ databases">
        <title>Genome sequence of the ascomycete fungus Penicillium subrubescens.</title>
        <authorList>
            <person name="De Vries R.P."/>
            <person name="Peng M."/>
            <person name="Dilokpimol A."/>
            <person name="Hilden K."/>
            <person name="Makela M.R."/>
            <person name="Grigoriev I."/>
            <person name="Riley R."/>
            <person name="Granchi Z."/>
        </authorList>
    </citation>
    <scope>NUCLEOTIDE SEQUENCE [LARGE SCALE GENOMIC DNA]</scope>
    <source>
        <strain evidence="3 4">CBS 132785</strain>
    </source>
</reference>
<dbReference type="Proteomes" id="UP000186955">
    <property type="component" value="Unassembled WGS sequence"/>
</dbReference>
<keyword evidence="4" id="KW-1185">Reference proteome</keyword>
<dbReference type="AlphaFoldDB" id="A0A1Q5TCT7"/>
<accession>A0A1Q5TCT7</accession>
<gene>
    <name evidence="3" type="ORF">PENSUB_9610</name>
</gene>
<evidence type="ECO:0000259" key="2">
    <source>
        <dbReference type="Pfam" id="PF24494"/>
    </source>
</evidence>
<feature type="region of interest" description="Disordered" evidence="1">
    <location>
        <begin position="605"/>
        <end position="661"/>
    </location>
</feature>
<sequence length="780" mass="87672">MARRRQVRRNRPHKFPRVSWDTYKRQVLCCLYRFFDCSNDQLSDLFSQIFRTHLRDRGFGNKNVPYGTLNAQWRWIRGNKLPVWYHVHVVTDFRTNGEWKEIIHLIRLTAFELGILLNEKLSDMTIISDGDFDVNNDASEFLTSVLLTRPIRPQDAGSVNDHADACVHSSVETTDDFDGHHSGNAHLDSSAASASLVDGFSSNASPSAFVLSPETPTTDFNQLTPTSYLRIERVRDNTPTPQSRAMAESTLADCHITPDSGRNSEPLVTSHGKVCLWCEIEGAEPHDGTPTEEPNVNVGENRETFNQRINELAEPANPPDIQLAGSLDASIEGLNDLRQFWELPGPCGVDNLPHLLYRWSNTNSQGINSETLFVAGWFTDTYPDVGSPGQMSETDFLSVFAAHVTRVQVPTPFISAFARPLAPIHRAVRNRQNAKVSIIDPRKLATPVFYAKPLAQITRTTVKRWKGYGEYAIWGYAPSEAIICTFDIAALEDIVSWDHEIQNFLQLHLFNGQVTCHRALRRDLCTNLRECSYKTSRCRLRRLAFYLGLPEEYHEYFAKDIHDAWTMDFGPAYEGREKLQEPGTLPARNVSDEVDDLNRVMRCNSESTTSYIPPRSDDGSCSESTSEEEDNLSQSPEAPCPRRDTLSPAFSVVSDSDDSVHVNMHRSRPRVVMMAEVAIPPTQPSTSRYFGRVGNINSVVPPLNLNLLNLSSSLNDDQYLSEGAEWPSDDGTLPGIDTPTQSRFFEQRDNDGASGRPAVSRFTIQGRNPLVLSDDDMVEL</sequence>
<dbReference type="Pfam" id="PF24494">
    <property type="entry name" value="DUF7587"/>
    <property type="match status" value="1"/>
</dbReference>
<evidence type="ECO:0000313" key="3">
    <source>
        <dbReference type="EMBL" id="OKO98030.1"/>
    </source>
</evidence>